<feature type="region of interest" description="Disordered" evidence="5">
    <location>
        <begin position="125"/>
        <end position="146"/>
    </location>
</feature>
<organism evidence="7 8">
    <name type="scientific">Streptomyces chattanoogensis</name>
    <dbReference type="NCBI Taxonomy" id="66876"/>
    <lineage>
        <taxon>Bacteria</taxon>
        <taxon>Bacillati</taxon>
        <taxon>Actinomycetota</taxon>
        <taxon>Actinomycetes</taxon>
        <taxon>Kitasatosporales</taxon>
        <taxon>Streptomycetaceae</taxon>
        <taxon>Streptomyces</taxon>
    </lineage>
</organism>
<evidence type="ECO:0000259" key="6">
    <source>
        <dbReference type="Pfam" id="PF18085"/>
    </source>
</evidence>
<evidence type="ECO:0000256" key="5">
    <source>
        <dbReference type="SAM" id="MobiDB-lite"/>
    </source>
</evidence>
<dbReference type="RefSeq" id="WP_053927050.1">
    <property type="nucleotide sequence ID" value="NZ_LGKG01000169.1"/>
</dbReference>
<keyword evidence="3" id="KW-0418">Kinase</keyword>
<feature type="region of interest" description="Disordered" evidence="5">
    <location>
        <begin position="183"/>
        <end position="225"/>
    </location>
</feature>
<evidence type="ECO:0000256" key="2">
    <source>
        <dbReference type="ARBA" id="ARBA00022741"/>
    </source>
</evidence>
<feature type="domain" description="Maltokinase N-terminal cap" evidence="6">
    <location>
        <begin position="20"/>
        <end position="108"/>
    </location>
</feature>
<dbReference type="PATRIC" id="fig|66876.3.peg.7074"/>
<evidence type="ECO:0000313" key="7">
    <source>
        <dbReference type="EMBL" id="KPC59975.1"/>
    </source>
</evidence>
<keyword evidence="1" id="KW-0808">Transferase</keyword>
<accession>A0A0N0XUH5</accession>
<dbReference type="Pfam" id="PF18085">
    <property type="entry name" value="Mak_N_cap"/>
    <property type="match status" value="1"/>
</dbReference>
<dbReference type="InterPro" id="IPR040999">
    <property type="entry name" value="Mak_N_cap"/>
</dbReference>
<dbReference type="GO" id="GO:0005524">
    <property type="term" value="F:ATP binding"/>
    <property type="evidence" value="ECO:0007669"/>
    <property type="project" value="UniProtKB-KW"/>
</dbReference>
<keyword evidence="2" id="KW-0547">Nucleotide-binding</keyword>
<dbReference type="Proteomes" id="UP000037982">
    <property type="component" value="Unassembled WGS sequence"/>
</dbReference>
<evidence type="ECO:0000256" key="4">
    <source>
        <dbReference type="ARBA" id="ARBA00022840"/>
    </source>
</evidence>
<keyword evidence="8" id="KW-1185">Reference proteome</keyword>
<dbReference type="EMBL" id="LGKG01000169">
    <property type="protein sequence ID" value="KPC59975.1"/>
    <property type="molecule type" value="Genomic_DNA"/>
</dbReference>
<comment type="caution">
    <text evidence="7">The sequence shown here is derived from an EMBL/GenBank/DDBJ whole genome shotgun (WGS) entry which is preliminary data.</text>
</comment>
<evidence type="ECO:0000256" key="3">
    <source>
        <dbReference type="ARBA" id="ARBA00022777"/>
    </source>
</evidence>
<evidence type="ECO:0000313" key="8">
    <source>
        <dbReference type="Proteomes" id="UP000037982"/>
    </source>
</evidence>
<name>A0A0N0XUH5_9ACTN</name>
<evidence type="ECO:0000256" key="1">
    <source>
        <dbReference type="ARBA" id="ARBA00022679"/>
    </source>
</evidence>
<dbReference type="AlphaFoldDB" id="A0A0N0XUH5"/>
<gene>
    <name evidence="7" type="ORF">ADL29_32105</name>
</gene>
<keyword evidence="4" id="KW-0067">ATP-binding</keyword>
<dbReference type="GO" id="GO:0016301">
    <property type="term" value="F:kinase activity"/>
    <property type="evidence" value="ECO:0007669"/>
    <property type="project" value="UniProtKB-KW"/>
</dbReference>
<reference evidence="8" key="1">
    <citation type="submission" date="2015-07" db="EMBL/GenBank/DDBJ databases">
        <authorList>
            <person name="Ju K.-S."/>
            <person name="Doroghazi J.R."/>
            <person name="Metcalf W.W."/>
        </authorList>
    </citation>
    <scope>NUCLEOTIDE SEQUENCE [LARGE SCALE GENOMIC DNA]</scope>
    <source>
        <strain evidence="8">NRRL ISP-5002</strain>
    </source>
</reference>
<proteinExistence type="predicted"/>
<sequence>MATIHHVTLKPGKLELLTPWLPAQPWYTGTGTGRPELTKAGGFRLDDPEGEVGIEFMAVADGSGGRPVVYLVPMTYRGAPLEGAGQALIGTLEHEALGKRWVYDGTHDPVLVAQLYALLQGDAEPQAQSLSNTPDRSVTRSFAGETGRGAALRSTVVDSGPRGTDLVVETAAGQLALRVNRVLDPGRSDEDGAAPGPAQMRGHVTAGWRLPDGTEGRGPFAVVRD</sequence>
<feature type="compositionally biased region" description="Polar residues" evidence="5">
    <location>
        <begin position="126"/>
        <end position="140"/>
    </location>
</feature>
<protein>
    <submittedName>
        <fullName evidence="7">1,4-alpha-glucan branching protein</fullName>
    </submittedName>
</protein>